<dbReference type="InterPro" id="IPR050352">
    <property type="entry name" value="ABCG_transporters"/>
</dbReference>
<evidence type="ECO:0000256" key="3">
    <source>
        <dbReference type="ARBA" id="ARBA00022448"/>
    </source>
</evidence>
<dbReference type="PANTHER" id="PTHR48041">
    <property type="entry name" value="ABC TRANSPORTER G FAMILY MEMBER 28"/>
    <property type="match status" value="1"/>
</dbReference>
<organism evidence="8 9">
    <name type="scientific">Megaselia scalaris</name>
    <name type="common">Humpbacked fly</name>
    <name type="synonym">Phora scalaris</name>
    <dbReference type="NCBI Taxonomy" id="36166"/>
    <lineage>
        <taxon>Eukaryota</taxon>
        <taxon>Metazoa</taxon>
        <taxon>Ecdysozoa</taxon>
        <taxon>Arthropoda</taxon>
        <taxon>Hexapoda</taxon>
        <taxon>Insecta</taxon>
        <taxon>Pterygota</taxon>
        <taxon>Neoptera</taxon>
        <taxon>Endopterygota</taxon>
        <taxon>Diptera</taxon>
        <taxon>Brachycera</taxon>
        <taxon>Muscomorpha</taxon>
        <taxon>Platypezoidea</taxon>
        <taxon>Phoridae</taxon>
        <taxon>Megaseliini</taxon>
        <taxon>Megaselia</taxon>
    </lineage>
</organism>
<sequence length="126" mass="14162">MSEIATGVTGVVRVNNQEISTNSESFRKLSCYIHQDDLVRPMLSVGETMMITAHLKLGYKVSQEYKLNIVKKILVLLGLDHRYHTYTVKLSGGQKKRLAIALELICNPPVLYLDEPTRLSGIGQFL</sequence>
<keyword evidence="6" id="KW-0472">Membrane</keyword>
<keyword evidence="3" id="KW-0813">Transport</keyword>
<dbReference type="GO" id="GO:0042626">
    <property type="term" value="F:ATPase-coupled transmembrane transporter activity"/>
    <property type="evidence" value="ECO:0007669"/>
    <property type="project" value="TreeGrafter"/>
</dbReference>
<evidence type="ECO:0000313" key="8">
    <source>
        <dbReference type="EnsemblMetazoa" id="MESCA002560-PA"/>
    </source>
</evidence>
<dbReference type="OMA" id="GETMMIT"/>
<name>T1GGN7_MEGSC</name>
<dbReference type="Pfam" id="PF00005">
    <property type="entry name" value="ABC_tran"/>
    <property type="match status" value="1"/>
</dbReference>
<comment type="subcellular location">
    <subcellularLocation>
        <location evidence="1">Membrane</location>
        <topology evidence="1">Multi-pass membrane protein</topology>
    </subcellularLocation>
</comment>
<evidence type="ECO:0000256" key="5">
    <source>
        <dbReference type="ARBA" id="ARBA00022989"/>
    </source>
</evidence>
<dbReference type="Gene3D" id="3.40.50.300">
    <property type="entry name" value="P-loop containing nucleotide triphosphate hydrolases"/>
    <property type="match status" value="1"/>
</dbReference>
<dbReference type="InterPro" id="IPR003439">
    <property type="entry name" value="ABC_transporter-like_ATP-bd"/>
</dbReference>
<evidence type="ECO:0000313" key="9">
    <source>
        <dbReference type="Proteomes" id="UP000015102"/>
    </source>
</evidence>
<protein>
    <recommendedName>
        <fullName evidence="7">ABC transporter domain-containing protein</fullName>
    </recommendedName>
</protein>
<dbReference type="GO" id="GO:0005524">
    <property type="term" value="F:ATP binding"/>
    <property type="evidence" value="ECO:0007669"/>
    <property type="project" value="InterPro"/>
</dbReference>
<accession>T1GGN7</accession>
<dbReference type="EMBL" id="CAQQ02393348">
    <property type="status" value="NOT_ANNOTATED_CDS"/>
    <property type="molecule type" value="Genomic_DNA"/>
</dbReference>
<dbReference type="AlphaFoldDB" id="T1GGN7"/>
<dbReference type="STRING" id="36166.T1GGN7"/>
<evidence type="ECO:0000256" key="2">
    <source>
        <dbReference type="ARBA" id="ARBA00005814"/>
    </source>
</evidence>
<comment type="similarity">
    <text evidence="2">Belongs to the ABC transporter superfamily. ABCG family. Eye pigment precursor importer (TC 3.A.1.204) subfamily.</text>
</comment>
<evidence type="ECO:0000256" key="1">
    <source>
        <dbReference type="ARBA" id="ARBA00004141"/>
    </source>
</evidence>
<dbReference type="HOGENOM" id="CLU_2187182_0_0_1"/>
<dbReference type="SUPFAM" id="SSF52540">
    <property type="entry name" value="P-loop containing nucleoside triphosphate hydrolases"/>
    <property type="match status" value="1"/>
</dbReference>
<dbReference type="InterPro" id="IPR027417">
    <property type="entry name" value="P-loop_NTPase"/>
</dbReference>
<keyword evidence="9" id="KW-1185">Reference proteome</keyword>
<evidence type="ECO:0000256" key="4">
    <source>
        <dbReference type="ARBA" id="ARBA00022692"/>
    </source>
</evidence>
<reference evidence="8" key="2">
    <citation type="submission" date="2015-06" db="UniProtKB">
        <authorList>
            <consortium name="EnsemblMetazoa"/>
        </authorList>
    </citation>
    <scope>IDENTIFICATION</scope>
</reference>
<proteinExistence type="inferred from homology"/>
<dbReference type="GO" id="GO:0016887">
    <property type="term" value="F:ATP hydrolysis activity"/>
    <property type="evidence" value="ECO:0007669"/>
    <property type="project" value="InterPro"/>
</dbReference>
<dbReference type="GO" id="GO:0005886">
    <property type="term" value="C:plasma membrane"/>
    <property type="evidence" value="ECO:0007669"/>
    <property type="project" value="TreeGrafter"/>
</dbReference>
<keyword evidence="4" id="KW-0812">Transmembrane</keyword>
<dbReference type="PANTHER" id="PTHR48041:SF61">
    <property type="entry name" value="SD03967P"/>
    <property type="match status" value="1"/>
</dbReference>
<evidence type="ECO:0000256" key="6">
    <source>
        <dbReference type="ARBA" id="ARBA00023136"/>
    </source>
</evidence>
<feature type="domain" description="ABC transporter" evidence="7">
    <location>
        <begin position="8"/>
        <end position="117"/>
    </location>
</feature>
<reference evidence="9" key="1">
    <citation type="submission" date="2013-02" db="EMBL/GenBank/DDBJ databases">
        <authorList>
            <person name="Hughes D."/>
        </authorList>
    </citation>
    <scope>NUCLEOTIDE SEQUENCE</scope>
    <source>
        <strain>Durham</strain>
        <strain evidence="9">NC isolate 2 -- Noor lab</strain>
    </source>
</reference>
<keyword evidence="5" id="KW-1133">Transmembrane helix</keyword>
<evidence type="ECO:0000259" key="7">
    <source>
        <dbReference type="Pfam" id="PF00005"/>
    </source>
</evidence>
<dbReference type="EnsemblMetazoa" id="MESCA002560-RA">
    <property type="protein sequence ID" value="MESCA002560-PA"/>
    <property type="gene ID" value="MESCA002560"/>
</dbReference>
<dbReference type="Proteomes" id="UP000015102">
    <property type="component" value="Unassembled WGS sequence"/>
</dbReference>